<dbReference type="Gene3D" id="1.10.10.10">
    <property type="entry name" value="Winged helix-like DNA-binding domain superfamily/Winged helix DNA-binding domain"/>
    <property type="match status" value="1"/>
</dbReference>
<keyword evidence="2" id="KW-0238">DNA-binding</keyword>
<proteinExistence type="predicted"/>
<evidence type="ECO:0000313" key="7">
    <source>
        <dbReference type="Proteomes" id="UP000061432"/>
    </source>
</evidence>
<dbReference type="InterPro" id="IPR036388">
    <property type="entry name" value="WH-like_DNA-bd_sf"/>
</dbReference>
<dbReference type="PANTHER" id="PTHR43537:SF50">
    <property type="entry name" value="TRANSCRIPTIONAL REGULATORY PROTEIN"/>
    <property type="match status" value="1"/>
</dbReference>
<keyword evidence="6" id="KW-0614">Plasmid</keyword>
<dbReference type="AlphaFoldDB" id="A0A0C6FKV9"/>
<dbReference type="PANTHER" id="PTHR43537">
    <property type="entry name" value="TRANSCRIPTIONAL REGULATOR, GNTR FAMILY"/>
    <property type="match status" value="1"/>
</dbReference>
<reference evidence="7" key="2">
    <citation type="submission" date="2015-01" db="EMBL/GenBank/DDBJ databases">
        <title>Complete genome sequence of Methylobacterium aquaticum strain 22A.</title>
        <authorList>
            <person name="Tani A."/>
            <person name="Ogura Y."/>
            <person name="Hayashi T."/>
        </authorList>
    </citation>
    <scope>NUCLEOTIDE SEQUENCE [LARGE SCALE GENOMIC DNA]</scope>
    <source>
        <strain evidence="7">MA-22A</strain>
        <plasmid evidence="7">Plasmid pMaq22A_1p DNA</plasmid>
    </source>
</reference>
<evidence type="ECO:0000256" key="4">
    <source>
        <dbReference type="SAM" id="MobiDB-lite"/>
    </source>
</evidence>
<organism evidence="6 7">
    <name type="scientific">Methylobacterium aquaticum</name>
    <dbReference type="NCBI Taxonomy" id="270351"/>
    <lineage>
        <taxon>Bacteria</taxon>
        <taxon>Pseudomonadati</taxon>
        <taxon>Pseudomonadota</taxon>
        <taxon>Alphaproteobacteria</taxon>
        <taxon>Hyphomicrobiales</taxon>
        <taxon>Methylobacteriaceae</taxon>
        <taxon>Methylobacterium</taxon>
    </lineage>
</organism>
<gene>
    <name evidence="6" type="primary">gntR</name>
    <name evidence="6" type="ORF">Maq22A_1p34095</name>
</gene>
<dbReference type="EMBL" id="AP014705">
    <property type="protein sequence ID" value="BAQ49093.1"/>
    <property type="molecule type" value="Genomic_DNA"/>
</dbReference>
<dbReference type="SUPFAM" id="SSF48008">
    <property type="entry name" value="GntR ligand-binding domain-like"/>
    <property type="match status" value="1"/>
</dbReference>
<sequence length="239" mass="25919">MSQQESVLAAPRPASPDDAPPRPQRPEPSLTEQAAAALRRLILLNLLGPGEVLNEPDLVARLGVSRTPVREALKLLAGEGLVTLRRNRAALVTPLDPADLVPLFELEVALESFCAGLAAERITAAELDRLARIQDALEAAHDDRDAYTRLNRQAHRLIVTAARSPAIAEAHGRAFPRLERARNFALAADGRVAESLAEHRAILDALRAREGDRARAVMQAHVARTQALMVARLTEGPVR</sequence>
<dbReference type="Pfam" id="PF07729">
    <property type="entry name" value="FCD"/>
    <property type="match status" value="1"/>
</dbReference>
<evidence type="ECO:0000256" key="2">
    <source>
        <dbReference type="ARBA" id="ARBA00023125"/>
    </source>
</evidence>
<protein>
    <submittedName>
        <fullName evidence="6">GntR family transcriptional regulator</fullName>
    </submittedName>
</protein>
<dbReference type="Gene3D" id="1.20.120.530">
    <property type="entry name" value="GntR ligand-binding domain-like"/>
    <property type="match status" value="1"/>
</dbReference>
<dbReference type="GO" id="GO:0003700">
    <property type="term" value="F:DNA-binding transcription factor activity"/>
    <property type="evidence" value="ECO:0007669"/>
    <property type="project" value="InterPro"/>
</dbReference>
<keyword evidence="3" id="KW-0804">Transcription</keyword>
<feature type="region of interest" description="Disordered" evidence="4">
    <location>
        <begin position="1"/>
        <end position="29"/>
    </location>
</feature>
<keyword evidence="1" id="KW-0805">Transcription regulation</keyword>
<dbReference type="Pfam" id="PF00392">
    <property type="entry name" value="GntR"/>
    <property type="match status" value="1"/>
</dbReference>
<evidence type="ECO:0000259" key="5">
    <source>
        <dbReference type="PROSITE" id="PS50949"/>
    </source>
</evidence>
<dbReference type="SUPFAM" id="SSF46785">
    <property type="entry name" value="Winged helix' DNA-binding domain"/>
    <property type="match status" value="1"/>
</dbReference>
<evidence type="ECO:0000313" key="6">
    <source>
        <dbReference type="EMBL" id="BAQ49093.1"/>
    </source>
</evidence>
<dbReference type="PROSITE" id="PS50949">
    <property type="entry name" value="HTH_GNTR"/>
    <property type="match status" value="1"/>
</dbReference>
<dbReference type="InterPro" id="IPR008920">
    <property type="entry name" value="TF_FadR/GntR_C"/>
</dbReference>
<evidence type="ECO:0000256" key="3">
    <source>
        <dbReference type="ARBA" id="ARBA00023163"/>
    </source>
</evidence>
<feature type="domain" description="HTH gntR-type" evidence="5">
    <location>
        <begin position="28"/>
        <end position="95"/>
    </location>
</feature>
<accession>A0A0C6FKV9</accession>
<dbReference type="PRINTS" id="PR00035">
    <property type="entry name" value="HTHGNTR"/>
</dbReference>
<evidence type="ECO:0000256" key="1">
    <source>
        <dbReference type="ARBA" id="ARBA00023015"/>
    </source>
</evidence>
<name>A0A0C6FKV9_9HYPH</name>
<dbReference type="SMART" id="SM00345">
    <property type="entry name" value="HTH_GNTR"/>
    <property type="match status" value="1"/>
</dbReference>
<dbReference type="GO" id="GO:0003677">
    <property type="term" value="F:DNA binding"/>
    <property type="evidence" value="ECO:0007669"/>
    <property type="project" value="UniProtKB-KW"/>
</dbReference>
<dbReference type="SMART" id="SM00895">
    <property type="entry name" value="FCD"/>
    <property type="match status" value="1"/>
</dbReference>
<dbReference type="PATRIC" id="fig|270351.10.peg.6130"/>
<geneLocation type="plasmid" evidence="7">
    <name>pMaq22A_1p DNA</name>
</geneLocation>
<dbReference type="Proteomes" id="UP000061432">
    <property type="component" value="Plasmid pMaq22A_1p"/>
</dbReference>
<reference evidence="6 7" key="1">
    <citation type="journal article" date="2015" name="Genome Announc.">
        <title>Complete Genome Sequence of Methylobacterium aquaticum Strain 22A, Isolated from Racomitrium japonicum Moss.</title>
        <authorList>
            <person name="Tani A."/>
            <person name="Ogura Y."/>
            <person name="Hayashi T."/>
            <person name="Kimbara K."/>
        </authorList>
    </citation>
    <scope>NUCLEOTIDE SEQUENCE [LARGE SCALE GENOMIC DNA]</scope>
    <source>
        <strain evidence="6 7">MA-22A</strain>
        <plasmid evidence="7">Plasmid pMaq22A_1p DNA</plasmid>
    </source>
</reference>
<dbReference type="InterPro" id="IPR011711">
    <property type="entry name" value="GntR_C"/>
</dbReference>
<dbReference type="InterPro" id="IPR000524">
    <property type="entry name" value="Tscrpt_reg_HTH_GntR"/>
</dbReference>
<dbReference type="InterPro" id="IPR036390">
    <property type="entry name" value="WH_DNA-bd_sf"/>
</dbReference>
<dbReference type="KEGG" id="maqu:Maq22A_1p34095"/>